<evidence type="ECO:0000313" key="1">
    <source>
        <dbReference type="EMBL" id="ODM15363.1"/>
    </source>
</evidence>
<dbReference type="EMBL" id="JXNT01000017">
    <property type="protein sequence ID" value="ODM15363.1"/>
    <property type="molecule type" value="Genomic_DNA"/>
</dbReference>
<dbReference type="GO" id="GO:0001228">
    <property type="term" value="F:DNA-binding transcription activator activity, RNA polymerase II-specific"/>
    <property type="evidence" value="ECO:0007669"/>
    <property type="project" value="TreeGrafter"/>
</dbReference>
<gene>
    <name evidence="1" type="ORF">SI65_09304</name>
</gene>
<dbReference type="STRING" id="573508.A0A1E3B341"/>
<keyword evidence="2" id="KW-1185">Reference proteome</keyword>
<dbReference type="PANTHER" id="PTHR47784:SF13">
    <property type="entry name" value="ZN(II)2CYS6 TRANSCRIPTION FACTOR (EUROFUNG)"/>
    <property type="match status" value="1"/>
</dbReference>
<protein>
    <recommendedName>
        <fullName evidence="3">Zn(II)2Cys6 transcription factor</fullName>
    </recommendedName>
</protein>
<evidence type="ECO:0000313" key="2">
    <source>
        <dbReference type="Proteomes" id="UP000094569"/>
    </source>
</evidence>
<dbReference type="AlphaFoldDB" id="A0A1E3B341"/>
<proteinExistence type="predicted"/>
<reference evidence="1 2" key="1">
    <citation type="journal article" date="2016" name="BMC Genomics">
        <title>Comparative genomic and transcriptomic analyses of the Fuzhuan brick tea-fermentation fungus Aspergillus cristatus.</title>
        <authorList>
            <person name="Ge Y."/>
            <person name="Wang Y."/>
            <person name="Liu Y."/>
            <person name="Tan Y."/>
            <person name="Ren X."/>
            <person name="Zhang X."/>
            <person name="Hyde K.D."/>
            <person name="Liu Y."/>
            <person name="Liu Z."/>
        </authorList>
    </citation>
    <scope>NUCLEOTIDE SEQUENCE [LARGE SCALE GENOMIC DNA]</scope>
    <source>
        <strain evidence="1 2">GZAAS20.1005</strain>
    </source>
</reference>
<comment type="caution">
    <text evidence="1">The sequence shown here is derived from an EMBL/GenBank/DDBJ whole genome shotgun (WGS) entry which is preliminary data.</text>
</comment>
<dbReference type="Proteomes" id="UP000094569">
    <property type="component" value="Unassembled WGS sequence"/>
</dbReference>
<dbReference type="VEuPathDB" id="FungiDB:SI65_09304"/>
<accession>A0A1E3B341</accession>
<evidence type="ECO:0008006" key="3">
    <source>
        <dbReference type="Google" id="ProtNLM"/>
    </source>
</evidence>
<dbReference type="OrthoDB" id="4937900at2759"/>
<sequence length="382" mass="43676">MSLINGRKSSRDCSCRDKRTLKRNERQCLNHHLYNSAPRIWPRSRPSAQQLSITKITKTQPTMTDPSRTSTSLCRRLTNQLNINDLELIMHWHSSTYRSVSRDSTVEGIWQKTVPQEAVQHPFLMHGLLALSSLDRACSSGGRVRDERVRIAQQHQARAMGGLSAVRRLENGRSLSTCNAMFALACVMVYYDLALPLLTSPAEDRSALDEFCRVLERIRESIVVMAEILDRVREGELCPLIREDEVRPKMPDTSRLAIQSLRRRNGILAARDPTHETDTYESTIQHLSAALERLAEGGEPTIIAIRWIRFIPSRFIELMSIRESFALVILAHFAVIMHSLRGYWWMGEWGNRVLEVIGQTLDAEWRQSISWVIDATGCYIPL</sequence>
<dbReference type="InterPro" id="IPR053157">
    <property type="entry name" value="Sterol_Uptake_Regulator"/>
</dbReference>
<organism evidence="1 2">
    <name type="scientific">Aspergillus cristatus</name>
    <name type="common">Chinese Fuzhuan brick tea-fermentation fungus</name>
    <name type="synonym">Eurotium cristatum</name>
    <dbReference type="NCBI Taxonomy" id="573508"/>
    <lineage>
        <taxon>Eukaryota</taxon>
        <taxon>Fungi</taxon>
        <taxon>Dikarya</taxon>
        <taxon>Ascomycota</taxon>
        <taxon>Pezizomycotina</taxon>
        <taxon>Eurotiomycetes</taxon>
        <taxon>Eurotiomycetidae</taxon>
        <taxon>Eurotiales</taxon>
        <taxon>Aspergillaceae</taxon>
        <taxon>Aspergillus</taxon>
        <taxon>Aspergillus subgen. Aspergillus</taxon>
    </lineage>
</organism>
<dbReference type="PANTHER" id="PTHR47784">
    <property type="entry name" value="STEROL UPTAKE CONTROL PROTEIN 2"/>
    <property type="match status" value="1"/>
</dbReference>
<name>A0A1E3B341_ASPCR</name>